<name>T1IUD1_STRMM</name>
<dbReference type="Proteomes" id="UP000014500">
    <property type="component" value="Unassembled WGS sequence"/>
</dbReference>
<reference evidence="1" key="2">
    <citation type="submission" date="2015-02" db="UniProtKB">
        <authorList>
            <consortium name="EnsemblMetazoa"/>
        </authorList>
    </citation>
    <scope>IDENTIFICATION</scope>
</reference>
<dbReference type="EMBL" id="JH431527">
    <property type="status" value="NOT_ANNOTATED_CDS"/>
    <property type="molecule type" value="Genomic_DNA"/>
</dbReference>
<reference evidence="2" key="1">
    <citation type="submission" date="2011-05" db="EMBL/GenBank/DDBJ databases">
        <authorList>
            <person name="Richards S.R."/>
            <person name="Qu J."/>
            <person name="Jiang H."/>
            <person name="Jhangiani S.N."/>
            <person name="Agravi P."/>
            <person name="Goodspeed R."/>
            <person name="Gross S."/>
            <person name="Mandapat C."/>
            <person name="Jackson L."/>
            <person name="Mathew T."/>
            <person name="Pu L."/>
            <person name="Thornton R."/>
            <person name="Saada N."/>
            <person name="Wilczek-Boney K.B."/>
            <person name="Lee S."/>
            <person name="Kovar C."/>
            <person name="Wu Y."/>
            <person name="Scherer S.E."/>
            <person name="Worley K.C."/>
            <person name="Muzny D.M."/>
            <person name="Gibbs R."/>
        </authorList>
    </citation>
    <scope>NUCLEOTIDE SEQUENCE</scope>
    <source>
        <strain evidence="2">Brora</strain>
    </source>
</reference>
<dbReference type="EnsemblMetazoa" id="SMAR004753-RA">
    <property type="protein sequence ID" value="SMAR004753-PA"/>
    <property type="gene ID" value="SMAR004753"/>
</dbReference>
<evidence type="ECO:0000313" key="1">
    <source>
        <dbReference type="EnsemblMetazoa" id="SMAR004753-PA"/>
    </source>
</evidence>
<dbReference type="HOGENOM" id="CLU_2852504_0_0_1"/>
<sequence length="65" mass="7129">MKNKVIGILITPTRAASCLYLGVSSVNGGEKNYWVPIDIVLKKMCEIGLVKSGYVKPCWIESILS</sequence>
<evidence type="ECO:0000313" key="2">
    <source>
        <dbReference type="Proteomes" id="UP000014500"/>
    </source>
</evidence>
<protein>
    <submittedName>
        <fullName evidence="1">Uncharacterized protein</fullName>
    </submittedName>
</protein>
<keyword evidence="2" id="KW-1185">Reference proteome</keyword>
<proteinExistence type="predicted"/>
<dbReference type="AlphaFoldDB" id="T1IUD1"/>
<organism evidence="1 2">
    <name type="scientific">Strigamia maritima</name>
    <name type="common">European centipede</name>
    <name type="synonym">Geophilus maritimus</name>
    <dbReference type="NCBI Taxonomy" id="126957"/>
    <lineage>
        <taxon>Eukaryota</taxon>
        <taxon>Metazoa</taxon>
        <taxon>Ecdysozoa</taxon>
        <taxon>Arthropoda</taxon>
        <taxon>Myriapoda</taxon>
        <taxon>Chilopoda</taxon>
        <taxon>Pleurostigmophora</taxon>
        <taxon>Geophilomorpha</taxon>
        <taxon>Linotaeniidae</taxon>
        <taxon>Strigamia</taxon>
    </lineage>
</organism>
<accession>T1IUD1</accession>